<dbReference type="Pfam" id="PF00149">
    <property type="entry name" value="Metallophos"/>
    <property type="match status" value="1"/>
</dbReference>
<comment type="caution">
    <text evidence="2">The sequence shown here is derived from an EMBL/GenBank/DDBJ whole genome shotgun (WGS) entry which is preliminary data.</text>
</comment>
<dbReference type="SUPFAM" id="SSF56300">
    <property type="entry name" value="Metallo-dependent phosphatases"/>
    <property type="match status" value="1"/>
</dbReference>
<reference evidence="2" key="1">
    <citation type="submission" date="2020-11" db="EMBL/GenBank/DDBJ databases">
        <title>Sequencing the genomes of 1000 actinobacteria strains.</title>
        <authorList>
            <person name="Klenk H.-P."/>
        </authorList>
    </citation>
    <scope>NUCLEOTIDE SEQUENCE</scope>
    <source>
        <strain evidence="2">DSM 45356</strain>
    </source>
</reference>
<accession>A0A8J7KKR3</accession>
<evidence type="ECO:0000313" key="3">
    <source>
        <dbReference type="Proteomes" id="UP000622552"/>
    </source>
</evidence>
<feature type="domain" description="Calcineurin-like phosphoesterase" evidence="1">
    <location>
        <begin position="8"/>
        <end position="241"/>
    </location>
</feature>
<protein>
    <submittedName>
        <fullName evidence="2">3',5'-cyclic AMP phosphodiesterase CpdA</fullName>
    </submittedName>
</protein>
<dbReference type="Gene3D" id="3.60.21.10">
    <property type="match status" value="1"/>
</dbReference>
<keyword evidence="3" id="KW-1185">Reference proteome</keyword>
<evidence type="ECO:0000259" key="1">
    <source>
        <dbReference type="Pfam" id="PF00149"/>
    </source>
</evidence>
<organism evidence="2 3">
    <name type="scientific">Longispora fulva</name>
    <dbReference type="NCBI Taxonomy" id="619741"/>
    <lineage>
        <taxon>Bacteria</taxon>
        <taxon>Bacillati</taxon>
        <taxon>Actinomycetota</taxon>
        <taxon>Actinomycetes</taxon>
        <taxon>Micromonosporales</taxon>
        <taxon>Micromonosporaceae</taxon>
        <taxon>Longispora</taxon>
    </lineage>
</organism>
<dbReference type="InterPro" id="IPR029052">
    <property type="entry name" value="Metallo-depent_PP-like"/>
</dbReference>
<dbReference type="PANTHER" id="PTHR36492:SF2">
    <property type="entry name" value="[ACYL-CARRIER-PROTEIN] PHOSPHODIESTERASE PPTH"/>
    <property type="match status" value="1"/>
</dbReference>
<evidence type="ECO:0000313" key="2">
    <source>
        <dbReference type="EMBL" id="MBG6141555.1"/>
    </source>
</evidence>
<proteinExistence type="predicted"/>
<dbReference type="AlphaFoldDB" id="A0A8J7KKR3"/>
<dbReference type="Proteomes" id="UP000622552">
    <property type="component" value="Unassembled WGS sequence"/>
</dbReference>
<dbReference type="CDD" id="cd00838">
    <property type="entry name" value="MPP_superfamily"/>
    <property type="match status" value="1"/>
</dbReference>
<name>A0A8J7KKR3_9ACTN</name>
<sequence>MNTEPSLYAVSDLHVGYEENRAFVADKLYPDNPGDWLVVAGDIGEFMADIEWTLSLLAGRYAQVVWAPGNHELWTPPADPQQLRGQQRYEHMVAFCRRAGILTPEDPYATWHGPGGPVVIAPLFVLYDYSFRAPGTRTKEESLARAHEAGIVCSDEYLLDPQPFASVDAWCAYRLRYTAARLREHQDGARLVLVNHFPLSRRPTEVLRYPEFAQWCGTESTADWHVRFPVEVVVYGHLHIPRTTWYDGVRCEEVSFRYPSERRRWPQERTVPRRILPYGN</sequence>
<dbReference type="PANTHER" id="PTHR36492">
    <property type="match status" value="1"/>
</dbReference>
<gene>
    <name evidence="2" type="ORF">IW245_007749</name>
</gene>
<dbReference type="EMBL" id="JADOUF010000001">
    <property type="protein sequence ID" value="MBG6141555.1"/>
    <property type="molecule type" value="Genomic_DNA"/>
</dbReference>
<dbReference type="InterPro" id="IPR052963">
    <property type="entry name" value="Pantetheine_PDE"/>
</dbReference>
<dbReference type="InterPro" id="IPR004843">
    <property type="entry name" value="Calcineurin-like_PHP"/>
</dbReference>
<dbReference type="RefSeq" id="WP_197007955.1">
    <property type="nucleotide sequence ID" value="NZ_BONS01000013.1"/>
</dbReference>
<dbReference type="GO" id="GO:0016787">
    <property type="term" value="F:hydrolase activity"/>
    <property type="evidence" value="ECO:0007669"/>
    <property type="project" value="InterPro"/>
</dbReference>